<dbReference type="RefSeq" id="WP_150001947.1">
    <property type="nucleotide sequence ID" value="NZ_BKCM01000003.1"/>
</dbReference>
<dbReference type="InterPro" id="IPR028082">
    <property type="entry name" value="Peripla_BP_I"/>
</dbReference>
<dbReference type="PROSITE" id="PS50932">
    <property type="entry name" value="HTH_LACI_2"/>
    <property type="match status" value="1"/>
</dbReference>
<dbReference type="Proteomes" id="UP000325187">
    <property type="component" value="Unassembled WGS sequence"/>
</dbReference>
<keyword evidence="6" id="KW-1185">Reference proteome</keyword>
<dbReference type="PANTHER" id="PTHR30146">
    <property type="entry name" value="LACI-RELATED TRANSCRIPTIONAL REPRESSOR"/>
    <property type="match status" value="1"/>
</dbReference>
<dbReference type="Gene3D" id="3.40.50.2300">
    <property type="match status" value="2"/>
</dbReference>
<evidence type="ECO:0000313" key="5">
    <source>
        <dbReference type="EMBL" id="GER00289.1"/>
    </source>
</evidence>
<evidence type="ECO:0000313" key="6">
    <source>
        <dbReference type="Proteomes" id="UP000325187"/>
    </source>
</evidence>
<dbReference type="Pfam" id="PF00356">
    <property type="entry name" value="LacI"/>
    <property type="match status" value="1"/>
</dbReference>
<evidence type="ECO:0000256" key="2">
    <source>
        <dbReference type="ARBA" id="ARBA00023125"/>
    </source>
</evidence>
<keyword evidence="1" id="KW-0805">Transcription regulation</keyword>
<protein>
    <submittedName>
        <fullName evidence="5">LacI family transcriptional regulator</fullName>
    </submittedName>
</protein>
<evidence type="ECO:0000259" key="4">
    <source>
        <dbReference type="PROSITE" id="PS50932"/>
    </source>
</evidence>
<dbReference type="SUPFAM" id="SSF47413">
    <property type="entry name" value="lambda repressor-like DNA-binding domains"/>
    <property type="match status" value="1"/>
</dbReference>
<dbReference type="CDD" id="cd06295">
    <property type="entry name" value="PBP1_CelR"/>
    <property type="match status" value="1"/>
</dbReference>
<dbReference type="InterPro" id="IPR000843">
    <property type="entry name" value="HTH_LacI"/>
</dbReference>
<evidence type="ECO:0000256" key="3">
    <source>
        <dbReference type="ARBA" id="ARBA00023163"/>
    </source>
</evidence>
<dbReference type="GO" id="GO:0003700">
    <property type="term" value="F:DNA-binding transcription factor activity"/>
    <property type="evidence" value="ECO:0007669"/>
    <property type="project" value="TreeGrafter"/>
</dbReference>
<dbReference type="EMBL" id="BKCM01000003">
    <property type="protein sequence ID" value="GER00289.1"/>
    <property type="molecule type" value="Genomic_DNA"/>
</dbReference>
<keyword evidence="2" id="KW-0238">DNA-binding</keyword>
<dbReference type="PROSITE" id="PS00356">
    <property type="entry name" value="HTH_LACI_1"/>
    <property type="match status" value="1"/>
</dbReference>
<dbReference type="InterPro" id="IPR046335">
    <property type="entry name" value="LacI/GalR-like_sensor"/>
</dbReference>
<reference evidence="5 6" key="1">
    <citation type="submission" date="2019-09" db="EMBL/GenBank/DDBJ databases">
        <title>NBRP : Genome information of microbial organism related human and environment.</title>
        <authorList>
            <person name="Hattori M."/>
            <person name="Oshima K."/>
            <person name="Inaba H."/>
            <person name="Suda W."/>
            <person name="Sakamoto M."/>
            <person name="Iino T."/>
            <person name="Kitahara M."/>
            <person name="Oshida Y."/>
            <person name="Iida T."/>
            <person name="Kudo T."/>
            <person name="Itoh T."/>
            <person name="Ohkuma M."/>
        </authorList>
    </citation>
    <scope>NUCLEOTIDE SEQUENCE [LARGE SCALE GENOMIC DNA]</scope>
    <source>
        <strain evidence="5 6">Mie-1</strain>
    </source>
</reference>
<keyword evidence="3" id="KW-0804">Transcription</keyword>
<dbReference type="Pfam" id="PF13377">
    <property type="entry name" value="Peripla_BP_3"/>
    <property type="match status" value="1"/>
</dbReference>
<dbReference type="SUPFAM" id="SSF53822">
    <property type="entry name" value="Periplasmic binding protein-like I"/>
    <property type="match status" value="1"/>
</dbReference>
<feature type="domain" description="HTH lacI-type" evidence="4">
    <location>
        <begin position="18"/>
        <end position="61"/>
    </location>
</feature>
<dbReference type="GO" id="GO:0000976">
    <property type="term" value="F:transcription cis-regulatory region binding"/>
    <property type="evidence" value="ECO:0007669"/>
    <property type="project" value="TreeGrafter"/>
</dbReference>
<dbReference type="InterPro" id="IPR010982">
    <property type="entry name" value="Lambda_DNA-bd_dom_sf"/>
</dbReference>
<organism evidence="5 6">
    <name type="scientific">Iodidimonas gelatinilytica</name>
    <dbReference type="NCBI Taxonomy" id="1236966"/>
    <lineage>
        <taxon>Bacteria</taxon>
        <taxon>Pseudomonadati</taxon>
        <taxon>Pseudomonadota</taxon>
        <taxon>Alphaproteobacteria</taxon>
        <taxon>Iodidimonadales</taxon>
        <taxon>Iodidimonadaceae</taxon>
        <taxon>Iodidimonas</taxon>
    </lineage>
</organism>
<dbReference type="Gene3D" id="1.10.260.40">
    <property type="entry name" value="lambda repressor-like DNA-binding domains"/>
    <property type="match status" value="1"/>
</dbReference>
<comment type="caution">
    <text evidence="5">The sequence shown here is derived from an EMBL/GenBank/DDBJ whole genome shotgun (WGS) entry which is preliminary data.</text>
</comment>
<dbReference type="CDD" id="cd01392">
    <property type="entry name" value="HTH_LacI"/>
    <property type="match status" value="1"/>
</dbReference>
<dbReference type="SMART" id="SM00354">
    <property type="entry name" value="HTH_LACI"/>
    <property type="match status" value="1"/>
</dbReference>
<dbReference type="AlphaFoldDB" id="A0A5A7MZ88"/>
<dbReference type="PANTHER" id="PTHR30146:SF120">
    <property type="entry name" value="ALANINE RACEMASE"/>
    <property type="match status" value="1"/>
</dbReference>
<evidence type="ECO:0000256" key="1">
    <source>
        <dbReference type="ARBA" id="ARBA00023015"/>
    </source>
</evidence>
<name>A0A5A7MZ88_9PROT</name>
<accession>A0A5A7MZ88</accession>
<proteinExistence type="predicted"/>
<gene>
    <name evidence="5" type="ORF">JCM17845_09120</name>
</gene>
<sequence>MDKKTFVERATFGDRSLYRLEDLAELAGVSISTVSRALNDSDLVSERTKARIRQIAQTHNYAGRLRDKLDPVRPTSRTISAVIPPPQGRDQRISDPFLLDLLGGLADQMIERDCDLLISHVMPSDLDGMLSLLSSGRSDGLIFLGQSTVHEDLNSLADRGVPFVVWGARLPNQKYCTVGSDNLKGGHRATSHLIRLGRRRIAFIGDVEPPELRLRFDGYKQALEDAGIAFDPDLVRPAHFSLEAAMEAVESLLESGTEFDGIVAASDLIAIGAVRGLMKSGMHVPEDVSVVGYDDVRMAAYSSPALTTISQDVGKAGRLLVSKLLRILDGQGVRSELLPTELIVRESCGA</sequence>